<dbReference type="PANTHER" id="PTHR42953:SF3">
    <property type="entry name" value="HIGH-AFFINITY ZINC UPTAKE SYSTEM PROTEIN ZNUA"/>
    <property type="match status" value="1"/>
</dbReference>
<reference evidence="6 7" key="1">
    <citation type="submission" date="2016-10" db="EMBL/GenBank/DDBJ databases">
        <authorList>
            <person name="de Groot N.N."/>
        </authorList>
    </citation>
    <scope>NUCLEOTIDE SEQUENCE [LARGE SCALE GENOMIC DNA]</scope>
    <source>
        <strain evidence="6 7">B25</strain>
    </source>
</reference>
<organism evidence="6 7">
    <name type="scientific">Treponema bryantii</name>
    <dbReference type="NCBI Taxonomy" id="163"/>
    <lineage>
        <taxon>Bacteria</taxon>
        <taxon>Pseudomonadati</taxon>
        <taxon>Spirochaetota</taxon>
        <taxon>Spirochaetia</taxon>
        <taxon>Spirochaetales</taxon>
        <taxon>Treponemataceae</taxon>
        <taxon>Treponema</taxon>
    </lineage>
</organism>
<dbReference type="SUPFAM" id="SSF53807">
    <property type="entry name" value="Helical backbone' metal receptor"/>
    <property type="match status" value="1"/>
</dbReference>
<evidence type="ECO:0000256" key="4">
    <source>
        <dbReference type="SAM" id="MobiDB-lite"/>
    </source>
</evidence>
<dbReference type="GO" id="GO:0046872">
    <property type="term" value="F:metal ion binding"/>
    <property type="evidence" value="ECO:0007669"/>
    <property type="project" value="InterPro"/>
</dbReference>
<evidence type="ECO:0000313" key="6">
    <source>
        <dbReference type="EMBL" id="SEP72051.1"/>
    </source>
</evidence>
<evidence type="ECO:0000313" key="7">
    <source>
        <dbReference type="Proteomes" id="UP000182360"/>
    </source>
</evidence>
<dbReference type="RefSeq" id="WP_074640087.1">
    <property type="nucleotide sequence ID" value="NZ_FOFU01000001.1"/>
</dbReference>
<name>A0A1H9A697_9SPIR</name>
<evidence type="ECO:0000256" key="2">
    <source>
        <dbReference type="ARBA" id="ARBA00022448"/>
    </source>
</evidence>
<dbReference type="EMBL" id="FOFU01000001">
    <property type="protein sequence ID" value="SEP72051.1"/>
    <property type="molecule type" value="Genomic_DNA"/>
</dbReference>
<dbReference type="GO" id="GO:0030001">
    <property type="term" value="P:metal ion transport"/>
    <property type="evidence" value="ECO:0007669"/>
    <property type="project" value="InterPro"/>
</dbReference>
<dbReference type="InterPro" id="IPR006127">
    <property type="entry name" value="ZnuA-like"/>
</dbReference>
<dbReference type="PANTHER" id="PTHR42953">
    <property type="entry name" value="HIGH-AFFINITY ZINC UPTAKE SYSTEM PROTEIN ZNUA-RELATED"/>
    <property type="match status" value="1"/>
</dbReference>
<gene>
    <name evidence="6" type="ORF">SAMN04487977_101216</name>
</gene>
<evidence type="ECO:0000256" key="5">
    <source>
        <dbReference type="SAM" id="SignalP"/>
    </source>
</evidence>
<feature type="region of interest" description="Disordered" evidence="4">
    <location>
        <begin position="134"/>
        <end position="174"/>
    </location>
</feature>
<proteinExistence type="inferred from homology"/>
<keyword evidence="2" id="KW-0813">Transport</keyword>
<accession>A0A1H9A697</accession>
<feature type="signal peptide" evidence="5">
    <location>
        <begin position="1"/>
        <end position="22"/>
    </location>
</feature>
<dbReference type="OrthoDB" id="9810636at2"/>
<keyword evidence="7" id="KW-1185">Reference proteome</keyword>
<dbReference type="AlphaFoldDB" id="A0A1H9A697"/>
<evidence type="ECO:0000256" key="1">
    <source>
        <dbReference type="ARBA" id="ARBA00011028"/>
    </source>
</evidence>
<protein>
    <submittedName>
        <fullName evidence="6">Zinc transport system substrate-binding protein</fullName>
    </submittedName>
</protein>
<dbReference type="Proteomes" id="UP000182360">
    <property type="component" value="Unassembled WGS sequence"/>
</dbReference>
<comment type="similarity">
    <text evidence="1">Belongs to the bacterial solute-binding protein 9 family.</text>
</comment>
<feature type="compositionally biased region" description="Basic and acidic residues" evidence="4">
    <location>
        <begin position="142"/>
        <end position="162"/>
    </location>
</feature>
<evidence type="ECO:0000256" key="3">
    <source>
        <dbReference type="ARBA" id="ARBA00022729"/>
    </source>
</evidence>
<sequence length="352" mass="39235">MKLKKTILGLIILTLLTTTVCAKAKKNDKNSNKLKVVTTIFPEYDWTREILGDNANNVELTLLLGNGVDLHSYQPSIQDIAKISTADIFIYVGGESDGWVADALKNAKNKNMKVINLLETLGDKVKAEEIKEGMQAEEEEEHEHHHHDGDHDHDDHHEAEEHHHHHHDNDEEEVEYDEHVWLSLRNAKILSAEIAAALCEKDAANVTAYNANLAAYTARLDALDAKYTAAVNSASKKTILFGDRFPFRYLVDDYNLDYFAAFVGCSAETEASFETVIFLSKKVDELGLNTVLKIESGDGKIARTIVQNTKNKNAKVLTMDSIQSTTAKQAAAGTTYLKIMEDNLKVLEDALK</sequence>
<dbReference type="STRING" id="163.SAMN04487775_10412"/>
<dbReference type="Gene3D" id="3.40.50.1980">
    <property type="entry name" value="Nitrogenase molybdenum iron protein domain"/>
    <property type="match status" value="3"/>
</dbReference>
<dbReference type="Pfam" id="PF01297">
    <property type="entry name" value="ZnuA"/>
    <property type="match status" value="1"/>
</dbReference>
<feature type="chain" id="PRO_5010343826" evidence="5">
    <location>
        <begin position="23"/>
        <end position="352"/>
    </location>
</feature>
<keyword evidence="3 5" id="KW-0732">Signal</keyword>
<dbReference type="InterPro" id="IPR050492">
    <property type="entry name" value="Bact_metal-bind_prot9"/>
</dbReference>